<comment type="caution">
    <text evidence="3">The sequence shown here is derived from an EMBL/GenBank/DDBJ whole genome shotgun (WGS) entry which is preliminary data.</text>
</comment>
<sequence>RALNSGHPPDPFILPRSLCIKEGRRFTNRSGARACVNPEKPWVKRIMKKLDKAASSTVSESGSGNGFKLKV</sequence>
<dbReference type="Proteomes" id="UP000824540">
    <property type="component" value="Unassembled WGS sequence"/>
</dbReference>
<evidence type="ECO:0000259" key="2">
    <source>
        <dbReference type="Pfam" id="PF00048"/>
    </source>
</evidence>
<dbReference type="SUPFAM" id="SSF54117">
    <property type="entry name" value="Interleukin 8-like chemokines"/>
    <property type="match status" value="1"/>
</dbReference>
<feature type="domain" description="Chemokine interleukin-8-like" evidence="2">
    <location>
        <begin position="15"/>
        <end position="50"/>
    </location>
</feature>
<dbReference type="GO" id="GO:0005615">
    <property type="term" value="C:extracellular space"/>
    <property type="evidence" value="ECO:0007669"/>
    <property type="project" value="UniProtKB-KW"/>
</dbReference>
<proteinExistence type="predicted"/>
<protein>
    <recommendedName>
        <fullName evidence="2">Chemokine interleukin-8-like domain-containing protein</fullName>
    </recommendedName>
</protein>
<organism evidence="3 4">
    <name type="scientific">Albula glossodonta</name>
    <name type="common">roundjaw bonefish</name>
    <dbReference type="NCBI Taxonomy" id="121402"/>
    <lineage>
        <taxon>Eukaryota</taxon>
        <taxon>Metazoa</taxon>
        <taxon>Chordata</taxon>
        <taxon>Craniata</taxon>
        <taxon>Vertebrata</taxon>
        <taxon>Euteleostomi</taxon>
        <taxon>Actinopterygii</taxon>
        <taxon>Neopterygii</taxon>
        <taxon>Teleostei</taxon>
        <taxon>Albuliformes</taxon>
        <taxon>Albulidae</taxon>
        <taxon>Albula</taxon>
    </lineage>
</organism>
<dbReference type="Pfam" id="PF00048">
    <property type="entry name" value="IL8"/>
    <property type="match status" value="1"/>
</dbReference>
<dbReference type="GO" id="GO:0006955">
    <property type="term" value="P:immune response"/>
    <property type="evidence" value="ECO:0007669"/>
    <property type="project" value="InterPro"/>
</dbReference>
<reference evidence="3" key="1">
    <citation type="thesis" date="2021" institute="BYU ScholarsArchive" country="Provo, UT, USA">
        <title>Applications of and Algorithms for Genome Assembly and Genomic Analyses with an Emphasis on Marine Teleosts.</title>
        <authorList>
            <person name="Pickett B.D."/>
        </authorList>
    </citation>
    <scope>NUCLEOTIDE SEQUENCE</scope>
    <source>
        <strain evidence="3">HI-2016</strain>
    </source>
</reference>
<feature type="non-terminal residue" evidence="3">
    <location>
        <position position="1"/>
    </location>
</feature>
<evidence type="ECO:0000256" key="1">
    <source>
        <dbReference type="ARBA" id="ARBA00022514"/>
    </source>
</evidence>
<dbReference type="OrthoDB" id="8934837at2759"/>
<dbReference type="Gene3D" id="2.40.50.40">
    <property type="match status" value="1"/>
</dbReference>
<accession>A0A8T2P2C1</accession>
<name>A0A8T2P2C1_9TELE</name>
<dbReference type="AlphaFoldDB" id="A0A8T2P2C1"/>
<dbReference type="InterPro" id="IPR001811">
    <property type="entry name" value="Chemokine_IL8-like_dom"/>
</dbReference>
<evidence type="ECO:0000313" key="3">
    <source>
        <dbReference type="EMBL" id="KAG9347553.1"/>
    </source>
</evidence>
<keyword evidence="1" id="KW-0202">Cytokine</keyword>
<gene>
    <name evidence="3" type="ORF">JZ751_005121</name>
</gene>
<keyword evidence="4" id="KW-1185">Reference proteome</keyword>
<dbReference type="GO" id="GO:0008009">
    <property type="term" value="F:chemokine activity"/>
    <property type="evidence" value="ECO:0007669"/>
    <property type="project" value="InterPro"/>
</dbReference>
<evidence type="ECO:0000313" key="4">
    <source>
        <dbReference type="Proteomes" id="UP000824540"/>
    </source>
</evidence>
<dbReference type="InterPro" id="IPR036048">
    <property type="entry name" value="Interleukin_8-like_sf"/>
</dbReference>
<dbReference type="EMBL" id="JAFBMS010000013">
    <property type="protein sequence ID" value="KAG9347553.1"/>
    <property type="molecule type" value="Genomic_DNA"/>
</dbReference>